<feature type="compositionally biased region" description="Polar residues" evidence="1">
    <location>
        <begin position="183"/>
        <end position="192"/>
    </location>
</feature>
<feature type="compositionally biased region" description="Basic residues" evidence="1">
    <location>
        <begin position="317"/>
        <end position="329"/>
    </location>
</feature>
<accession>V7C5T4</accession>
<dbReference type="AlphaFoldDB" id="V7C5T4"/>
<dbReference type="OrthoDB" id="1920894at2759"/>
<feature type="compositionally biased region" description="Basic and acidic residues" evidence="1">
    <location>
        <begin position="350"/>
        <end position="389"/>
    </location>
</feature>
<dbReference type="InterPro" id="IPR013989">
    <property type="entry name" value="Dev_and_cell_death_domain"/>
</dbReference>
<gene>
    <name evidence="3" type="ORF">PHAVU_003G041800g</name>
</gene>
<dbReference type="Gramene" id="ESW25504">
    <property type="protein sequence ID" value="ESW25504"/>
    <property type="gene ID" value="PHAVU_003G041800g"/>
</dbReference>
<evidence type="ECO:0000259" key="2">
    <source>
        <dbReference type="PROSITE" id="PS51222"/>
    </source>
</evidence>
<dbReference type="PANTHER" id="PTHR46444:SF3">
    <property type="entry name" value="DCD (DEVELOPMENT AND CELL DEATH) DOMAIN PROTEIN"/>
    <property type="match status" value="1"/>
</dbReference>
<reference evidence="3" key="1">
    <citation type="submission" date="2013-04" db="EMBL/GenBank/DDBJ databases">
        <authorList>
            <person name="Schmutz J."/>
            <person name="McClean P."/>
            <person name="Shu S."/>
            <person name="Cregan P."/>
            <person name="Rokhsar D."/>
            <person name="Jackson S."/>
        </authorList>
    </citation>
    <scope>NUCLEOTIDE SEQUENCE</scope>
</reference>
<dbReference type="EMBL" id="CM002290">
    <property type="protein sequence ID" value="ESW25505.1"/>
    <property type="molecule type" value="Genomic_DNA"/>
</dbReference>
<proteinExistence type="predicted"/>
<feature type="compositionally biased region" description="Polar residues" evidence="1">
    <location>
        <begin position="14"/>
        <end position="36"/>
    </location>
</feature>
<evidence type="ECO:0000313" key="4">
    <source>
        <dbReference type="Proteomes" id="UP000000226"/>
    </source>
</evidence>
<dbReference type="OMA" id="DMMSTEN"/>
<feature type="region of interest" description="Disordered" evidence="1">
    <location>
        <begin position="103"/>
        <end position="195"/>
    </location>
</feature>
<dbReference type="Gramene" id="ESW25505">
    <property type="protein sequence ID" value="ESW25505"/>
    <property type="gene ID" value="PHAVU_003G041800g"/>
</dbReference>
<dbReference type="STRING" id="3885.V7C5T4"/>
<keyword evidence="4" id="KW-1185">Reference proteome</keyword>
<sequence>MDQEDNKIDLVNPTELSSNPLASGTTETMTTENPLSSGKDDMLGTENPPSSGKDDVMGNENLPEVSSNAMSLAKDGIVGTVNPIEVSPNPMALIKDDMMSIDNPVSSREDYEKCAKNPPELASRSPTSEKDGMMGTMNPSEVFSSPLSPGKHDMLNTENLPEVTFGHPSSGEVDGRKDIDSPEGTSKPNLSGKNALRLLKAKSKIVKKFQAGKLQGRNYGSQKIHGKRRITSSKKVVDNADGKQISDSSELKETNDEPPKGKGEKAENKIKESQNKSTADKSPKEESDSSQLKVTDPPEGSSKPELSDKNTPQSLKAKYKIVKKSHAGKSLKNSGTQHIHGKRRISISKKVLDNADEKQISDDSHLKETDNEPLKGKSQEVGKKVKESQNKSTNGKSLREKTQTRKDKTKQNLESEEKHRDLRMGSRSVKHKVKRGGMERNLLKDKKGEKLGGFIFMCNAKTKPDCFRYRVMGVSAGKKDDVLQIKPGLKLFLYDFDLKLLYGIYKASSSGSMKLEPKAFGGKFPAQVRFKIAADCFPLPESIFKKAIKENYNEKHKFRTELTVRQVRKLTQLFQPVGIRSGVHPVHSQPKVIIRDRESPESVRGSWSQLQRENYNVQSFYRDHQIDQREEIGHDLYPMENNQSYSLPRYRRNMATTSHVNPRLESYDRHYEPHHLDHGYPRNVPAHVESVRTDHLYLNDSRDSLFLNDSRDSLFLNDSRDPYHVYRHGVSPRDAYLGPLSREENSYLNRRSHFVGTDNLPRREAERDRHYPIYDAPDALSDRHQLRPYHGDRLPVSSRYSFAGPSFRHH</sequence>
<organism evidence="3 4">
    <name type="scientific">Phaseolus vulgaris</name>
    <name type="common">Kidney bean</name>
    <name type="synonym">French bean</name>
    <dbReference type="NCBI Taxonomy" id="3885"/>
    <lineage>
        <taxon>Eukaryota</taxon>
        <taxon>Viridiplantae</taxon>
        <taxon>Streptophyta</taxon>
        <taxon>Embryophyta</taxon>
        <taxon>Tracheophyta</taxon>
        <taxon>Spermatophyta</taxon>
        <taxon>Magnoliopsida</taxon>
        <taxon>eudicotyledons</taxon>
        <taxon>Gunneridae</taxon>
        <taxon>Pentapetalae</taxon>
        <taxon>rosids</taxon>
        <taxon>fabids</taxon>
        <taxon>Fabales</taxon>
        <taxon>Fabaceae</taxon>
        <taxon>Papilionoideae</taxon>
        <taxon>50 kb inversion clade</taxon>
        <taxon>NPAAA clade</taxon>
        <taxon>indigoferoid/millettioid clade</taxon>
        <taxon>Phaseoleae</taxon>
        <taxon>Phaseolus</taxon>
    </lineage>
</organism>
<protein>
    <recommendedName>
        <fullName evidence="2">DCD domain-containing protein</fullName>
    </recommendedName>
</protein>
<dbReference type="eggNOG" id="ENOG502QY8D">
    <property type="taxonomic scope" value="Eukaryota"/>
</dbReference>
<name>V7C5T4_PHAVU</name>
<feature type="compositionally biased region" description="Basic and acidic residues" evidence="1">
    <location>
        <begin position="249"/>
        <end position="287"/>
    </location>
</feature>
<feature type="compositionally biased region" description="Basic and acidic residues" evidence="1">
    <location>
        <begin position="397"/>
        <end position="424"/>
    </location>
</feature>
<evidence type="ECO:0000256" key="1">
    <source>
        <dbReference type="SAM" id="MobiDB-lite"/>
    </source>
</evidence>
<dbReference type="Pfam" id="PF10539">
    <property type="entry name" value="Dev_Cell_Death"/>
    <property type="match status" value="1"/>
</dbReference>
<dbReference type="PANTHER" id="PTHR46444">
    <property type="entry name" value="DCD (DEVELOPMENT AND CELL DEATH) DOMAIN PROTEIN-RELATED"/>
    <property type="match status" value="1"/>
</dbReference>
<dbReference type="EMBL" id="CM002290">
    <property type="protein sequence ID" value="ESW25504.1"/>
    <property type="molecule type" value="Genomic_DNA"/>
</dbReference>
<feature type="compositionally biased region" description="Polar residues" evidence="1">
    <location>
        <begin position="137"/>
        <end position="147"/>
    </location>
</feature>
<evidence type="ECO:0000313" key="3">
    <source>
        <dbReference type="EMBL" id="ESW25504.1"/>
    </source>
</evidence>
<dbReference type="PROSITE" id="PS51222">
    <property type="entry name" value="DCD"/>
    <property type="match status" value="1"/>
</dbReference>
<dbReference type="Proteomes" id="UP000000226">
    <property type="component" value="Chromosome 3"/>
</dbReference>
<feature type="domain" description="DCD" evidence="2">
    <location>
        <begin position="449"/>
        <end position="576"/>
    </location>
</feature>
<reference evidence="4" key="2">
    <citation type="journal article" date="2014" name="Nat. Genet.">
        <title>A reference genome for common bean and genome-wide analysis of dual domestications.</title>
        <authorList>
            <person name="Schmutz J."/>
            <person name="McClean P.E."/>
            <person name="Mamidi S."/>
            <person name="Wu G.A."/>
            <person name="Cannon S.B."/>
            <person name="Grimwood J."/>
            <person name="Jenkins J."/>
            <person name="Shu S."/>
            <person name="Song Q."/>
            <person name="Chavarro C."/>
            <person name="Torres-Torres M."/>
            <person name="Geffroy V."/>
            <person name="Moghaddam S.M."/>
            <person name="Gao D."/>
            <person name="Abernathy B."/>
            <person name="Barry K."/>
            <person name="Blair M."/>
            <person name="Brick M.A."/>
            <person name="Chovatia M."/>
            <person name="Gepts P."/>
            <person name="Goodstein D.M."/>
            <person name="Gonzales M."/>
            <person name="Hellsten U."/>
            <person name="Hyten D.L."/>
            <person name="Jia G."/>
            <person name="Kelly J.D."/>
            <person name="Kudrna D."/>
            <person name="Lee R."/>
            <person name="Richard M.M."/>
            <person name="Miklas P.N."/>
            <person name="Osorno J.M."/>
            <person name="Rodrigues J."/>
            <person name="Thareau V."/>
            <person name="Urrea C.A."/>
            <person name="Wang M."/>
            <person name="Yu Y."/>
            <person name="Zhang M."/>
            <person name="Wing R.A."/>
            <person name="Cregan P.B."/>
            <person name="Rokhsar D.S."/>
            <person name="Jackson S.A."/>
        </authorList>
    </citation>
    <scope>NUCLEOTIDE SEQUENCE [LARGE SCALE GENOMIC DNA]</scope>
    <source>
        <strain evidence="4">cv. G19833</strain>
    </source>
</reference>
<dbReference type="SMART" id="SM00767">
    <property type="entry name" value="DCD"/>
    <property type="match status" value="1"/>
</dbReference>
<feature type="region of interest" description="Disordered" evidence="1">
    <location>
        <begin position="209"/>
        <end position="434"/>
    </location>
</feature>
<feature type="region of interest" description="Disordered" evidence="1">
    <location>
        <begin position="1"/>
        <end position="68"/>
    </location>
</feature>